<reference evidence="3" key="1">
    <citation type="submission" date="2016-10" db="EMBL/GenBank/DDBJ databases">
        <authorList>
            <person name="Varghese N."/>
            <person name="Submissions S."/>
        </authorList>
    </citation>
    <scope>NUCLEOTIDE SEQUENCE [LARGE SCALE GENOMIC DNA]</scope>
    <source>
        <strain evidence="3">DS-12</strain>
    </source>
</reference>
<evidence type="ECO:0000313" key="2">
    <source>
        <dbReference type="EMBL" id="SFO24432.1"/>
    </source>
</evidence>
<dbReference type="EMBL" id="FOVI01000029">
    <property type="protein sequence ID" value="SFO24432.1"/>
    <property type="molecule type" value="Genomic_DNA"/>
</dbReference>
<gene>
    <name evidence="2" type="ORF">SAMN05421741_12925</name>
</gene>
<sequence>MTLKKIILLLLVSVSFKSIAQTNCEELLAQKINLKGEDFEQMQEELVTNFSKLADCGLEKEDVTYIGQPQLLSALVIGWLNDDPETITYKKLLDTALKMKNTPEYSENVKFYNNFLLLRNKKVDLENWVNDSKLILQLVKSEYLLNAIYNFIEEAPNQYSTYGEMMDDLNNQWNAIDNNTHQADDLTGAIDIFDDAEIINYHEMLEEAKAAGKPLLIYFTSYADVNSRKMEEAFLYDDDIQQLFKTTFYTVTLFVDSKKEVPKDYITINPKTGKEMKTYGAFYIKIQQEQFEKNYQPFFVIVNKKGKVVKTKGFTLSKEEFLNFLK</sequence>
<dbReference type="Pfam" id="PF13899">
    <property type="entry name" value="Thioredoxin_7"/>
    <property type="match status" value="1"/>
</dbReference>
<dbReference type="Gene3D" id="3.40.30.10">
    <property type="entry name" value="Glutaredoxin"/>
    <property type="match status" value="1"/>
</dbReference>
<dbReference type="STRING" id="913024.SAMN05421741_12925"/>
<keyword evidence="3" id="KW-1185">Reference proteome</keyword>
<protein>
    <submittedName>
        <fullName evidence="2">Thioredoxin-like</fullName>
    </submittedName>
</protein>
<organism evidence="2 3">
    <name type="scientific">Paenimyroides ummariense</name>
    <dbReference type="NCBI Taxonomy" id="913024"/>
    <lineage>
        <taxon>Bacteria</taxon>
        <taxon>Pseudomonadati</taxon>
        <taxon>Bacteroidota</taxon>
        <taxon>Flavobacteriia</taxon>
        <taxon>Flavobacteriales</taxon>
        <taxon>Flavobacteriaceae</taxon>
        <taxon>Paenimyroides</taxon>
    </lineage>
</organism>
<evidence type="ECO:0000313" key="3">
    <source>
        <dbReference type="Proteomes" id="UP000199036"/>
    </source>
</evidence>
<accession>A0A1I5FL44</accession>
<feature type="chain" id="PRO_5011544322" evidence="1">
    <location>
        <begin position="21"/>
        <end position="326"/>
    </location>
</feature>
<dbReference type="RefSeq" id="WP_091525884.1">
    <property type="nucleotide sequence ID" value="NZ_FOVI01000029.1"/>
</dbReference>
<dbReference type="OrthoDB" id="1337053at2"/>
<evidence type="ECO:0000256" key="1">
    <source>
        <dbReference type="SAM" id="SignalP"/>
    </source>
</evidence>
<proteinExistence type="predicted"/>
<keyword evidence="1" id="KW-0732">Signal</keyword>
<dbReference type="AlphaFoldDB" id="A0A1I5FL44"/>
<name>A0A1I5FL44_9FLAO</name>
<feature type="signal peptide" evidence="1">
    <location>
        <begin position="1"/>
        <end position="20"/>
    </location>
</feature>
<dbReference type="InterPro" id="IPR036249">
    <property type="entry name" value="Thioredoxin-like_sf"/>
</dbReference>
<dbReference type="SUPFAM" id="SSF52833">
    <property type="entry name" value="Thioredoxin-like"/>
    <property type="match status" value="1"/>
</dbReference>
<dbReference type="Proteomes" id="UP000199036">
    <property type="component" value="Unassembled WGS sequence"/>
</dbReference>